<accession>A0AAP3SMA0</accession>
<dbReference type="RefSeq" id="WP_224440872.1">
    <property type="nucleotide sequence ID" value="NZ_CAKJZA010000004.1"/>
</dbReference>
<protein>
    <submittedName>
        <fullName evidence="1">Uncharacterized protein</fullName>
    </submittedName>
</protein>
<sequence>MKTRLGDVCDKTGRTGAAIAAPIIHVRWYIILGVVFMNTKIAFNF</sequence>
<dbReference type="AlphaFoldDB" id="A0AAP3SMA0"/>
<evidence type="ECO:0000313" key="2">
    <source>
        <dbReference type="Proteomes" id="UP001214017"/>
    </source>
</evidence>
<reference evidence="1" key="1">
    <citation type="submission" date="2022-10" db="EMBL/GenBank/DDBJ databases">
        <title>Human gut microbiome strain richness.</title>
        <authorList>
            <person name="Chen-Liaw A."/>
        </authorList>
    </citation>
    <scope>NUCLEOTIDE SEQUENCE</scope>
    <source>
        <strain evidence="1">F7_m1001271B151109d0_201107</strain>
    </source>
</reference>
<organism evidence="1 2">
    <name type="scientific">Bacteroides ovatus</name>
    <dbReference type="NCBI Taxonomy" id="28116"/>
    <lineage>
        <taxon>Bacteria</taxon>
        <taxon>Pseudomonadati</taxon>
        <taxon>Bacteroidota</taxon>
        <taxon>Bacteroidia</taxon>
        <taxon>Bacteroidales</taxon>
        <taxon>Bacteroidaceae</taxon>
        <taxon>Bacteroides</taxon>
    </lineage>
</organism>
<evidence type="ECO:0000313" key="1">
    <source>
        <dbReference type="EMBL" id="MDC2407644.1"/>
    </source>
</evidence>
<dbReference type="GeneID" id="70048048"/>
<name>A0AAP3SMA0_BACOV</name>
<gene>
    <name evidence="1" type="ORF">PO240_07150</name>
</gene>
<dbReference type="Proteomes" id="UP001214017">
    <property type="component" value="Unassembled WGS sequence"/>
</dbReference>
<proteinExistence type="predicted"/>
<comment type="caution">
    <text evidence="1">The sequence shown here is derived from an EMBL/GenBank/DDBJ whole genome shotgun (WGS) entry which is preliminary data.</text>
</comment>
<dbReference type="EMBL" id="JAQNWR010000003">
    <property type="protein sequence ID" value="MDC2407644.1"/>
    <property type="molecule type" value="Genomic_DNA"/>
</dbReference>